<gene>
    <name evidence="1" type="ORF">KHA99_00735</name>
</gene>
<dbReference type="RefSeq" id="WP_213115524.1">
    <property type="nucleotide sequence ID" value="NZ_JAGYPF010000001.1"/>
</dbReference>
<dbReference type="AlphaFoldDB" id="A0A942U1Z7"/>
<dbReference type="PIRSF" id="PIRSF015736">
    <property type="entry name" value="MI"/>
    <property type="match status" value="1"/>
</dbReference>
<keyword evidence="2" id="KW-1185">Reference proteome</keyword>
<protein>
    <submittedName>
        <fullName evidence="1">Aspartate/glutamate racemase family protein</fullName>
    </submittedName>
</protein>
<sequence>MSEPKKIGMLTPSSNTVLEPICSRMLYNVPEVTCHYGRFEVTKISLEQDALSQFNFEPMLQAAELLAHAEVDVIAWNGTSGGWLGFDMDYKLCEEITKRTGIPATTSMLSQVRAFKEHNIKTIHMVTPYIPEINKLIVEQYKKHCNVETVNVSGLAQTVNRSFSQVSQERIEEQIKEVCVTPADALSVVCTNFPAVGKVEYYEERYEIPMYDTINVLIWECLKMVNVDPAKVKGWGKLFSRVTVNN</sequence>
<evidence type="ECO:0000313" key="2">
    <source>
        <dbReference type="Proteomes" id="UP000679749"/>
    </source>
</evidence>
<dbReference type="InterPro" id="IPR053714">
    <property type="entry name" value="Iso_Racemase_Enz_sf"/>
</dbReference>
<dbReference type="EMBL" id="JAGYPF010000001">
    <property type="protein sequence ID" value="MBS4210971.1"/>
    <property type="molecule type" value="Genomic_DNA"/>
</dbReference>
<proteinExistence type="predicted"/>
<reference evidence="1" key="1">
    <citation type="submission" date="2021-05" db="EMBL/GenBank/DDBJ databases">
        <title>Novel Bacillus species.</title>
        <authorList>
            <person name="Liu G."/>
        </authorList>
    </citation>
    <scope>NUCLEOTIDE SEQUENCE</scope>
    <source>
        <strain evidence="1">FJAT-49825</strain>
    </source>
</reference>
<dbReference type="PANTHER" id="PTHR40267">
    <property type="entry name" value="BLR3294 PROTEIN"/>
    <property type="match status" value="1"/>
</dbReference>
<dbReference type="PANTHER" id="PTHR40267:SF1">
    <property type="entry name" value="BLR3294 PROTEIN"/>
    <property type="match status" value="1"/>
</dbReference>
<dbReference type="Gene3D" id="3.40.50.12500">
    <property type="match status" value="1"/>
</dbReference>
<dbReference type="Proteomes" id="UP000679749">
    <property type="component" value="Unassembled WGS sequence"/>
</dbReference>
<organism evidence="1 2">
    <name type="scientific">Neobacillus rhizophilus</name>
    <dbReference type="NCBI Taxonomy" id="2833579"/>
    <lineage>
        <taxon>Bacteria</taxon>
        <taxon>Bacillati</taxon>
        <taxon>Bacillota</taxon>
        <taxon>Bacilli</taxon>
        <taxon>Bacillales</taxon>
        <taxon>Bacillaceae</taxon>
        <taxon>Neobacillus</taxon>
    </lineage>
</organism>
<comment type="caution">
    <text evidence="1">The sequence shown here is derived from an EMBL/GenBank/DDBJ whole genome shotgun (WGS) entry which is preliminary data.</text>
</comment>
<dbReference type="InterPro" id="IPR026286">
    <property type="entry name" value="MaiA/AMDase"/>
</dbReference>
<dbReference type="Pfam" id="PF17645">
    <property type="entry name" value="Amdase"/>
    <property type="match status" value="1"/>
</dbReference>
<name>A0A942U1Z7_9BACI</name>
<accession>A0A942U1Z7</accession>
<evidence type="ECO:0000313" key="1">
    <source>
        <dbReference type="EMBL" id="MBS4210971.1"/>
    </source>
</evidence>